<proteinExistence type="inferred from homology"/>
<keyword evidence="8" id="KW-0472">Membrane</keyword>
<feature type="signal peptide" evidence="14">
    <location>
        <begin position="1"/>
        <end position="36"/>
    </location>
</feature>
<evidence type="ECO:0000256" key="13">
    <source>
        <dbReference type="SAM" id="MobiDB-lite"/>
    </source>
</evidence>
<comment type="subcellular location">
    <subcellularLocation>
        <location evidence="1">Cell outer membrane</location>
        <topology evidence="1">Lipid-anchor</topology>
    </subcellularLocation>
</comment>
<keyword evidence="7" id="KW-0653">Protein transport</keyword>
<evidence type="ECO:0000256" key="4">
    <source>
        <dbReference type="ARBA" id="ARBA00016202"/>
    </source>
</evidence>
<reference evidence="15 16" key="1">
    <citation type="submission" date="2024-10" db="EMBL/GenBank/DDBJ databases">
        <title>The Natural Products Discovery Center: Release of the First 8490 Sequenced Strains for Exploring Actinobacteria Biosynthetic Diversity.</title>
        <authorList>
            <person name="Kalkreuter E."/>
            <person name="Kautsar S.A."/>
            <person name="Yang D."/>
            <person name="Bader C.D."/>
            <person name="Teijaro C.N."/>
            <person name="Fluegel L."/>
            <person name="Davis C.M."/>
            <person name="Simpson J.R."/>
            <person name="Lauterbach L."/>
            <person name="Steele A.D."/>
            <person name="Gui C."/>
            <person name="Meng S."/>
            <person name="Li G."/>
            <person name="Viehrig K."/>
            <person name="Ye F."/>
            <person name="Su P."/>
            <person name="Kiefer A.F."/>
            <person name="Nichols A."/>
            <person name="Cepeda A.J."/>
            <person name="Yan W."/>
            <person name="Fan B."/>
            <person name="Jiang Y."/>
            <person name="Adhikari A."/>
            <person name="Zheng C.-J."/>
            <person name="Schuster L."/>
            <person name="Cowan T.M."/>
            <person name="Smanski M.J."/>
            <person name="Chevrette M.G."/>
            <person name="De Carvalho L.P.S."/>
            <person name="Shen B."/>
        </authorList>
    </citation>
    <scope>NUCLEOTIDE SEQUENCE [LARGE SCALE GENOMIC DNA]</scope>
    <source>
        <strain evidence="15 16">NPDC087045</strain>
    </source>
</reference>
<keyword evidence="10" id="KW-0143">Chaperone</keyword>
<evidence type="ECO:0000256" key="5">
    <source>
        <dbReference type="ARBA" id="ARBA00022448"/>
    </source>
</evidence>
<evidence type="ECO:0000313" key="16">
    <source>
        <dbReference type="Proteomes" id="UP001617427"/>
    </source>
</evidence>
<dbReference type="SUPFAM" id="SSF89392">
    <property type="entry name" value="Prokaryotic lipoproteins and lipoprotein localization factors"/>
    <property type="match status" value="1"/>
</dbReference>
<comment type="caution">
    <text evidence="15">The sequence shown here is derived from an EMBL/GenBank/DDBJ whole genome shotgun (WGS) entry which is preliminary data.</text>
</comment>
<feature type="region of interest" description="Disordered" evidence="13">
    <location>
        <begin position="179"/>
        <end position="199"/>
    </location>
</feature>
<keyword evidence="9" id="KW-0564">Palmitate</keyword>
<protein>
    <recommendedName>
        <fullName evidence="4">Outer-membrane lipoprotein LolB</fullName>
    </recommendedName>
</protein>
<evidence type="ECO:0000256" key="3">
    <source>
        <dbReference type="ARBA" id="ARBA00011245"/>
    </source>
</evidence>
<feature type="chain" id="PRO_5046166933" description="Outer-membrane lipoprotein LolB" evidence="14">
    <location>
        <begin position="37"/>
        <end position="217"/>
    </location>
</feature>
<dbReference type="EMBL" id="JBIUZV010000010">
    <property type="protein sequence ID" value="MFJ3047598.1"/>
    <property type="molecule type" value="Genomic_DNA"/>
</dbReference>
<evidence type="ECO:0000313" key="15">
    <source>
        <dbReference type="EMBL" id="MFJ3047598.1"/>
    </source>
</evidence>
<sequence length="217" mass="22939">MANPGMFPGRFGLRRAAALGAASVALLLGGCAGMSAQQASAPTAAAPAYQENIDISGRISVQYEQGNSPQSLHGSFIWSQTATKTDLELLSPLGQTVATISVRPGIATLVQSGRSPQVAPDVDELAAQSLGWPLPVSGMRQWLQGNGTDSAGKPFQAKPGEDYAGFSTKDGWRVVYANWQSDPDSGQTRPKRIDLTRDTEQAGKVSIRIAVDSWKKP</sequence>
<keyword evidence="12 15" id="KW-0449">Lipoprotein</keyword>
<organism evidence="15 16">
    <name type="scientific">Herbaspirillum chlorophenolicum</name>
    <dbReference type="NCBI Taxonomy" id="211589"/>
    <lineage>
        <taxon>Bacteria</taxon>
        <taxon>Pseudomonadati</taxon>
        <taxon>Pseudomonadota</taxon>
        <taxon>Betaproteobacteria</taxon>
        <taxon>Burkholderiales</taxon>
        <taxon>Oxalobacteraceae</taxon>
        <taxon>Herbaspirillum</taxon>
    </lineage>
</organism>
<evidence type="ECO:0000256" key="14">
    <source>
        <dbReference type="SAM" id="SignalP"/>
    </source>
</evidence>
<dbReference type="NCBIfam" id="TIGR00548">
    <property type="entry name" value="lolB"/>
    <property type="match status" value="1"/>
</dbReference>
<evidence type="ECO:0000256" key="7">
    <source>
        <dbReference type="ARBA" id="ARBA00022927"/>
    </source>
</evidence>
<dbReference type="RefSeq" id="WP_402702269.1">
    <property type="nucleotide sequence ID" value="NZ_JBIUZV010000010.1"/>
</dbReference>
<name>A0ABW8F2T6_9BURK</name>
<keyword evidence="5" id="KW-0813">Transport</keyword>
<dbReference type="Gene3D" id="2.50.20.10">
    <property type="entry name" value="Lipoprotein localisation LolA/LolB/LppX"/>
    <property type="match status" value="1"/>
</dbReference>
<dbReference type="CDD" id="cd16326">
    <property type="entry name" value="LolB"/>
    <property type="match status" value="1"/>
</dbReference>
<comment type="similarity">
    <text evidence="2">Belongs to the LolB family.</text>
</comment>
<evidence type="ECO:0000256" key="10">
    <source>
        <dbReference type="ARBA" id="ARBA00023186"/>
    </source>
</evidence>
<dbReference type="InterPro" id="IPR029046">
    <property type="entry name" value="LolA/LolB/LppX"/>
</dbReference>
<keyword evidence="6 14" id="KW-0732">Signal</keyword>
<keyword evidence="11" id="KW-0998">Cell outer membrane</keyword>
<evidence type="ECO:0000256" key="2">
    <source>
        <dbReference type="ARBA" id="ARBA00009696"/>
    </source>
</evidence>
<keyword evidence="16" id="KW-1185">Reference proteome</keyword>
<evidence type="ECO:0000256" key="6">
    <source>
        <dbReference type="ARBA" id="ARBA00022729"/>
    </source>
</evidence>
<evidence type="ECO:0000256" key="12">
    <source>
        <dbReference type="ARBA" id="ARBA00023288"/>
    </source>
</evidence>
<gene>
    <name evidence="15" type="primary">lolB</name>
    <name evidence="15" type="ORF">ACIPEN_17375</name>
</gene>
<comment type="subunit">
    <text evidence="3">Monomer.</text>
</comment>
<accession>A0ABW8F2T6</accession>
<evidence type="ECO:0000256" key="1">
    <source>
        <dbReference type="ARBA" id="ARBA00004459"/>
    </source>
</evidence>
<dbReference type="Proteomes" id="UP001617427">
    <property type="component" value="Unassembled WGS sequence"/>
</dbReference>
<evidence type="ECO:0000256" key="11">
    <source>
        <dbReference type="ARBA" id="ARBA00023237"/>
    </source>
</evidence>
<feature type="compositionally biased region" description="Polar residues" evidence="13">
    <location>
        <begin position="179"/>
        <end position="188"/>
    </location>
</feature>
<evidence type="ECO:0000256" key="8">
    <source>
        <dbReference type="ARBA" id="ARBA00023136"/>
    </source>
</evidence>
<dbReference type="Pfam" id="PF03550">
    <property type="entry name" value="LolB"/>
    <property type="match status" value="1"/>
</dbReference>
<evidence type="ECO:0000256" key="9">
    <source>
        <dbReference type="ARBA" id="ARBA00023139"/>
    </source>
</evidence>
<dbReference type="InterPro" id="IPR004565">
    <property type="entry name" value="OM_lipoprot_LolB"/>
</dbReference>